<dbReference type="Pfam" id="PF00583">
    <property type="entry name" value="Acetyltransf_1"/>
    <property type="match status" value="1"/>
</dbReference>
<evidence type="ECO:0000256" key="2">
    <source>
        <dbReference type="ARBA" id="ARBA00023315"/>
    </source>
</evidence>
<protein>
    <submittedName>
        <fullName evidence="4">GNAT family N-acetyltransferase</fullName>
    </submittedName>
</protein>
<dbReference type="GO" id="GO:0016747">
    <property type="term" value="F:acyltransferase activity, transferring groups other than amino-acyl groups"/>
    <property type="evidence" value="ECO:0007669"/>
    <property type="project" value="InterPro"/>
</dbReference>
<comment type="caution">
    <text evidence="4">The sequence shown here is derived from an EMBL/GenBank/DDBJ whole genome shotgun (WGS) entry which is preliminary data.</text>
</comment>
<dbReference type="Proteomes" id="UP000234240">
    <property type="component" value="Unassembled WGS sequence"/>
</dbReference>
<dbReference type="PROSITE" id="PS51186">
    <property type="entry name" value="GNAT"/>
    <property type="match status" value="1"/>
</dbReference>
<dbReference type="CDD" id="cd04301">
    <property type="entry name" value="NAT_SF"/>
    <property type="match status" value="1"/>
</dbReference>
<organism evidence="4 5">
    <name type="scientific">Chimaeribacter californicus</name>
    <dbReference type="NCBI Taxonomy" id="2060067"/>
    <lineage>
        <taxon>Bacteria</taxon>
        <taxon>Pseudomonadati</taxon>
        <taxon>Pseudomonadota</taxon>
        <taxon>Gammaproteobacteria</taxon>
        <taxon>Enterobacterales</taxon>
        <taxon>Yersiniaceae</taxon>
        <taxon>Chimaeribacter</taxon>
    </lineage>
</organism>
<dbReference type="Gene3D" id="3.40.630.30">
    <property type="match status" value="1"/>
</dbReference>
<dbReference type="InterPro" id="IPR000182">
    <property type="entry name" value="GNAT_dom"/>
</dbReference>
<dbReference type="PANTHER" id="PTHR43800">
    <property type="entry name" value="PEPTIDYL-LYSINE N-ACETYLTRANSFERASE YJAB"/>
    <property type="match status" value="1"/>
</dbReference>
<reference evidence="4 5" key="1">
    <citation type="submission" date="2017-12" db="EMBL/GenBank/DDBJ databases">
        <title>Characterization of six clinical isolates of Enterochimera gen. nov., a novel genus of the Yersiniaciae family and the three species Enterochimera arupensis sp. nov., Enterochimera coloradensis sp. nov, and Enterochimera californica sp. nov.</title>
        <authorList>
            <person name="Rossi A."/>
            <person name="Fisher M."/>
        </authorList>
    </citation>
    <scope>NUCLEOTIDE SEQUENCE [LARGE SCALE GENOMIC DNA]</scope>
    <source>
        <strain evidence="5">2015-Iso6</strain>
    </source>
</reference>
<dbReference type="InterPro" id="IPR016181">
    <property type="entry name" value="Acyl_CoA_acyltransferase"/>
</dbReference>
<dbReference type="OrthoDB" id="8116329at2"/>
<dbReference type="AlphaFoldDB" id="A0A2N5DV09"/>
<dbReference type="EMBL" id="PJZF01000029">
    <property type="protein sequence ID" value="PLR30818.1"/>
    <property type="molecule type" value="Genomic_DNA"/>
</dbReference>
<keyword evidence="1 4" id="KW-0808">Transferase</keyword>
<evidence type="ECO:0000313" key="5">
    <source>
        <dbReference type="Proteomes" id="UP000234240"/>
    </source>
</evidence>
<accession>A0A2N5DV09</accession>
<dbReference type="SUPFAM" id="SSF55729">
    <property type="entry name" value="Acyl-CoA N-acyltransferases (Nat)"/>
    <property type="match status" value="1"/>
</dbReference>
<proteinExistence type="predicted"/>
<evidence type="ECO:0000256" key="1">
    <source>
        <dbReference type="ARBA" id="ARBA00022679"/>
    </source>
</evidence>
<dbReference type="PANTHER" id="PTHR43800:SF1">
    <property type="entry name" value="PEPTIDYL-LYSINE N-ACETYLTRANSFERASE YJAB"/>
    <property type="match status" value="1"/>
</dbReference>
<name>A0A2N5DV09_9GAMM</name>
<sequence>MSQTIRLAREEEAAELHALLQRAYAPLLAHNIHFTITRASVNDVQEVIRQESTFVLESEGQITATLTTRFPWTPATTHYAPWPFVHWFAVAEHAKGQGLGAQILTYVEETFLRDTLKVPAVYLATAISHPWLTGLYQRRGYAPFHTVTNPLGVELVYLRKILNRPLFEAQAQKEFIRTVAEHPLFI</sequence>
<evidence type="ECO:0000313" key="4">
    <source>
        <dbReference type="EMBL" id="PLR30818.1"/>
    </source>
</evidence>
<keyword evidence="2" id="KW-0012">Acyltransferase</keyword>
<evidence type="ECO:0000259" key="3">
    <source>
        <dbReference type="PROSITE" id="PS51186"/>
    </source>
</evidence>
<gene>
    <name evidence="4" type="ORF">CYR55_21650</name>
</gene>
<keyword evidence="5" id="KW-1185">Reference proteome</keyword>
<feature type="domain" description="N-acetyltransferase" evidence="3">
    <location>
        <begin position="3"/>
        <end position="163"/>
    </location>
</feature>
<dbReference type="RefSeq" id="WP_101818393.1">
    <property type="nucleotide sequence ID" value="NZ_PJZF01000029.1"/>
</dbReference>